<evidence type="ECO:0000256" key="6">
    <source>
        <dbReference type="ARBA" id="ARBA00022561"/>
    </source>
</evidence>
<name>A0AAU7E2Q8_9CIRC</name>
<sequence length="224" mass="26768">MKFTQHSSFWVSQVPDGYTKDKVKNKEMDAFFEWWENHWQWNFQDHVRDTIPPNALFQAYKIRKAKLIIIPHRTDGTNFQMDGFSYIDRVNLPLPGKSPHWETNKWFPEGQNHYTKKHWNSCRYHSRIFRPTPMITMEKHADVVPSIGVPAFENWYSFKKSPWITIDDWYVPHLGLWTKLSLDGMNSLNPPTKDEGDDFTYIHNPLKTRFNVQSTIYITFRGQL</sequence>
<evidence type="ECO:0000256" key="4">
    <source>
        <dbReference type="ARBA" id="ARBA00022431"/>
    </source>
</evidence>
<comment type="subcellular location">
    <subcellularLocation>
        <location evidence="1">Host nucleus</location>
    </subcellularLocation>
    <subcellularLocation>
        <location evidence="2">Virion</location>
    </subcellularLocation>
</comment>
<proteinExistence type="inferred from homology"/>
<evidence type="ECO:0000256" key="8">
    <source>
        <dbReference type="ARBA" id="ARBA00022581"/>
    </source>
</evidence>
<keyword evidence="8" id="KW-0945">Host-virus interaction</keyword>
<evidence type="ECO:0000256" key="2">
    <source>
        <dbReference type="ARBA" id="ARBA00004328"/>
    </source>
</evidence>
<dbReference type="InterPro" id="IPR003383">
    <property type="entry name" value="Circovirus_capsid"/>
</dbReference>
<evidence type="ECO:0000256" key="3">
    <source>
        <dbReference type="ARBA" id="ARBA00010301"/>
    </source>
</evidence>
<keyword evidence="14" id="KW-1160">Virus entry into host cell</keyword>
<evidence type="ECO:0000256" key="14">
    <source>
        <dbReference type="ARBA" id="ARBA00023296"/>
    </source>
</evidence>
<dbReference type="Gene3D" id="2.60.120.950">
    <property type="entry name" value="Circovirus capsid protein"/>
    <property type="match status" value="1"/>
</dbReference>
<protein>
    <submittedName>
        <fullName evidence="16">Capsid protein</fullName>
    </submittedName>
</protein>
<keyword evidence="10" id="KW-1161">Viral attachment to host cell</keyword>
<keyword evidence="5" id="KW-1163">Viral penetration into host nucleus</keyword>
<dbReference type="Pfam" id="PF02443">
    <property type="entry name" value="Circo_capsid"/>
    <property type="match status" value="1"/>
</dbReference>
<dbReference type="GO" id="GO:0019069">
    <property type="term" value="P:viral capsid assembly"/>
    <property type="evidence" value="ECO:0007669"/>
    <property type="project" value="InterPro"/>
</dbReference>
<dbReference type="GO" id="GO:0042025">
    <property type="term" value="C:host cell nucleus"/>
    <property type="evidence" value="ECO:0007669"/>
    <property type="project" value="UniProtKB-SubCell"/>
</dbReference>
<dbReference type="GO" id="GO:0003677">
    <property type="term" value="F:DNA binding"/>
    <property type="evidence" value="ECO:0007669"/>
    <property type="project" value="UniProtKB-KW"/>
</dbReference>
<keyword evidence="12" id="KW-1164">Virus endocytosis by host</keyword>
<dbReference type="GO" id="GO:0043657">
    <property type="term" value="C:host cell"/>
    <property type="evidence" value="ECO:0007669"/>
    <property type="project" value="GOC"/>
</dbReference>
<keyword evidence="9" id="KW-1162">Viral penetration into host cytoplasm</keyword>
<dbReference type="GO" id="GO:0039615">
    <property type="term" value="C:T=1 icosahedral viral capsid"/>
    <property type="evidence" value="ECO:0007669"/>
    <property type="project" value="UniProtKB-KW"/>
</dbReference>
<keyword evidence="13" id="KW-0238">DNA-binding</keyword>
<evidence type="ECO:0000256" key="12">
    <source>
        <dbReference type="ARBA" id="ARBA00022890"/>
    </source>
</evidence>
<evidence type="ECO:0000256" key="1">
    <source>
        <dbReference type="ARBA" id="ARBA00004147"/>
    </source>
</evidence>
<accession>A0AAU7E2Q8</accession>
<organism evidence="16">
    <name type="scientific">Mastomys rat circovirus</name>
    <dbReference type="NCBI Taxonomy" id="3141884"/>
    <lineage>
        <taxon>Viruses</taxon>
        <taxon>Monodnaviria</taxon>
        <taxon>Shotokuvirae</taxon>
        <taxon>Cressdnaviricota</taxon>
        <taxon>Arfiviricetes</taxon>
        <taxon>Cirlivirales</taxon>
        <taxon>Circoviridae</taxon>
        <taxon>Circovirus</taxon>
    </lineage>
</organism>
<keyword evidence="4" id="KW-1140">T=1 icosahedral capsid protein</keyword>
<dbReference type="GO" id="GO:0019062">
    <property type="term" value="P:virion attachment to host cell"/>
    <property type="evidence" value="ECO:0007669"/>
    <property type="project" value="UniProtKB-KW"/>
</dbReference>
<keyword evidence="7" id="KW-1048">Host nucleus</keyword>
<evidence type="ECO:0000256" key="9">
    <source>
        <dbReference type="ARBA" id="ARBA00022595"/>
    </source>
</evidence>
<evidence type="ECO:0000256" key="10">
    <source>
        <dbReference type="ARBA" id="ARBA00022804"/>
    </source>
</evidence>
<comment type="similarity">
    <text evidence="3">Belongs to the circoviridae capsid protein family.</text>
</comment>
<evidence type="ECO:0000256" key="7">
    <source>
        <dbReference type="ARBA" id="ARBA00022562"/>
    </source>
</evidence>
<comment type="subunit">
    <text evidence="15">Homomultimer. Assembles in the nucleus, presumably in an immature form, then migrates to the cytoplasm once assembled as mature virion. Interacts with Rep; this interaction relocates Rep into the nucleus.</text>
</comment>
<dbReference type="GO" id="GO:0075509">
    <property type="term" value="P:endocytosis involved in viral entry into host cell"/>
    <property type="evidence" value="ECO:0007669"/>
    <property type="project" value="UniProtKB-KW"/>
</dbReference>
<evidence type="ECO:0000256" key="13">
    <source>
        <dbReference type="ARBA" id="ARBA00023125"/>
    </source>
</evidence>
<dbReference type="EMBL" id="PP711958">
    <property type="protein sequence ID" value="XBH24032.1"/>
    <property type="molecule type" value="Genomic_DNA"/>
</dbReference>
<keyword evidence="11" id="KW-0946">Virion</keyword>
<evidence type="ECO:0000313" key="16">
    <source>
        <dbReference type="EMBL" id="XBH24032.1"/>
    </source>
</evidence>
<keyword evidence="6" id="KW-0167">Capsid protein</keyword>
<reference evidence="16" key="1">
    <citation type="journal article" date="2024" name="Microbiome">
        <title>Substantial viral diversity in bats and rodents from East Africa: insights into evolution, recombination, and cocirculation.</title>
        <authorList>
            <person name="Wang D."/>
            <person name="Yang X."/>
            <person name="Ren Z."/>
            <person name="Hu B."/>
            <person name="Zhao H."/>
            <person name="Yang K."/>
            <person name="Shi P."/>
            <person name="Zhang Z."/>
            <person name="Feng Q."/>
            <person name="Nawenja C.V."/>
            <person name="Obanda V."/>
            <person name="Robert K."/>
            <person name="Nalikka B."/>
            <person name="Waruhiu C.N."/>
            <person name="Ochola G.O."/>
            <person name="Onyuok S.O."/>
            <person name="Ochieng H."/>
            <person name="Li B."/>
            <person name="Zhu Y."/>
            <person name="Si H."/>
            <person name="Yin J."/>
            <person name="Kristiansen K."/>
            <person name="Jin X."/>
            <person name="Xu X."/>
            <person name="Xiao M."/>
            <person name="Agwanda B."/>
            <person name="Ommeh S."/>
            <person name="Li J."/>
            <person name="Shi Z.L."/>
        </authorList>
    </citation>
    <scope>NUCLEOTIDE SEQUENCE</scope>
    <source>
        <strain evidence="16">16A/Kenya/RNAKID2012/2016</strain>
    </source>
</reference>
<dbReference type="GO" id="GO:0075732">
    <property type="term" value="P:viral penetration into host nucleus"/>
    <property type="evidence" value="ECO:0007669"/>
    <property type="project" value="UniProtKB-KW"/>
</dbReference>
<evidence type="ECO:0000256" key="5">
    <source>
        <dbReference type="ARBA" id="ARBA00022524"/>
    </source>
</evidence>
<dbReference type="InterPro" id="IPR038652">
    <property type="entry name" value="Circovirus_capsid_sf"/>
</dbReference>
<evidence type="ECO:0000256" key="15">
    <source>
        <dbReference type="ARBA" id="ARBA00046863"/>
    </source>
</evidence>
<reference evidence="16" key="2">
    <citation type="submission" date="2024-02" db="EMBL/GenBank/DDBJ databases">
        <authorList>
            <person name="Hu B."/>
        </authorList>
    </citation>
    <scope>NUCLEOTIDE SEQUENCE</scope>
    <source>
        <strain evidence="16">16A/Kenya/RNAKID2012/2016</strain>
    </source>
</reference>
<evidence type="ECO:0000256" key="11">
    <source>
        <dbReference type="ARBA" id="ARBA00022844"/>
    </source>
</evidence>